<organism evidence="1 2">
    <name type="scientific">Thermoleophilum album</name>
    <dbReference type="NCBI Taxonomy" id="29539"/>
    <lineage>
        <taxon>Bacteria</taxon>
        <taxon>Bacillati</taxon>
        <taxon>Actinomycetota</taxon>
        <taxon>Thermoleophilia</taxon>
        <taxon>Thermoleophilales</taxon>
        <taxon>Thermoleophilaceae</taxon>
        <taxon>Thermoleophilum</taxon>
    </lineage>
</organism>
<protein>
    <submittedName>
        <fullName evidence="1">CRISPR-associated protein Csb1</fullName>
    </submittedName>
</protein>
<proteinExistence type="predicted"/>
<dbReference type="RefSeq" id="WP_093117410.1">
    <property type="nucleotide sequence ID" value="NZ_FNWJ01000002.1"/>
</dbReference>
<dbReference type="AlphaFoldDB" id="A0A1H6FRZ3"/>
<reference evidence="2" key="1">
    <citation type="submission" date="2016-10" db="EMBL/GenBank/DDBJ databases">
        <authorList>
            <person name="Varghese N."/>
            <person name="Submissions S."/>
        </authorList>
    </citation>
    <scope>NUCLEOTIDE SEQUENCE [LARGE SCALE GENOMIC DNA]</scope>
    <source>
        <strain evidence="2">ATCC 35263</strain>
    </source>
</reference>
<dbReference type="NCBIfam" id="TIGR02570">
    <property type="entry name" value="cas7_GSU0053"/>
    <property type="match status" value="1"/>
</dbReference>
<evidence type="ECO:0000313" key="2">
    <source>
        <dbReference type="Proteomes" id="UP000222056"/>
    </source>
</evidence>
<dbReference type="EMBL" id="FNWJ01000002">
    <property type="protein sequence ID" value="SEH13657.1"/>
    <property type="molecule type" value="Genomic_DNA"/>
</dbReference>
<name>A0A1H6FRZ3_THEAL</name>
<evidence type="ECO:0000313" key="1">
    <source>
        <dbReference type="EMBL" id="SEH13657.1"/>
    </source>
</evidence>
<dbReference type="STRING" id="29539.SAMN02745716_1244"/>
<dbReference type="OrthoDB" id="3464590at2"/>
<accession>A0A1H6FRZ3</accession>
<dbReference type="Pfam" id="PF09617">
    <property type="entry name" value="Cas_GSU0053"/>
    <property type="match status" value="1"/>
</dbReference>
<gene>
    <name evidence="1" type="ORF">SAMN02745716_1244</name>
</gene>
<keyword evidence="2" id="KW-1185">Reference proteome</keyword>
<dbReference type="Proteomes" id="UP000222056">
    <property type="component" value="Unassembled WGS sequence"/>
</dbReference>
<sequence>MTNQETDANTGRGGSLIDILWEHDQVVITASLELVNGRFLQPTGFPDIGPCIYRDKDGRRWCLVESEQSMANRLEAVCMKEPGVWTDELEKLELPVIAVLDPDENHDNLLTTNLCEPHRCASSYVLDGKIDDQNTKTMKQVFEQELGLTQDGDSWPLDRRAKLERLVFALDPGALLHGFQFVQWKFVGLRQTRLVHGRLEAELADEPEVHYGMVKWDAIEPEATREERANKGQSIAAKSRIVPKKIVAWFEIDLLGLKALALDDTEKKFLLGLALWKVGAFLGNKPAFDPRSRQTLPSLRLRADCYLRCNSISWEGDSQTRQVSAEELMQALPEDRPDFASLLRELSELSKALRVEKDACGGTNSGPGGRCAQLYKGPLVEVRYKPKKKKE</sequence>
<dbReference type="InterPro" id="IPR013403">
    <property type="entry name" value="CRISPR-assoc_prot_Csb1/Cas7u"/>
</dbReference>